<dbReference type="PANTHER" id="PTHR10536">
    <property type="entry name" value="DNA PRIMASE SMALL SUBUNIT"/>
    <property type="match status" value="1"/>
</dbReference>
<evidence type="ECO:0000256" key="1">
    <source>
        <dbReference type="ARBA" id="ARBA00009762"/>
    </source>
</evidence>
<reference evidence="11 12" key="1">
    <citation type="journal article" date="2020" name="Elife">
        <title>Loss of centromere function drives karyotype evolution in closely related Malassezia species.</title>
        <authorList>
            <person name="Sankaranarayanan S.R."/>
            <person name="Ianiri G."/>
            <person name="Coelho M.A."/>
            <person name="Reza M.H."/>
            <person name="Thimmappa B.C."/>
            <person name="Ganguly P."/>
            <person name="Vadnala R.N."/>
            <person name="Sun S."/>
            <person name="Siddharthan R."/>
            <person name="Tellgren-Roth C."/>
            <person name="Dawson T.L."/>
            <person name="Heitman J."/>
            <person name="Sanyal K."/>
        </authorList>
    </citation>
    <scope>NUCLEOTIDE SEQUENCE [LARGE SCALE GENOMIC DNA]</scope>
    <source>
        <strain evidence="11">CBS14141</strain>
    </source>
</reference>
<name>A0ABY8EUC7_MALFU</name>
<evidence type="ECO:0000256" key="6">
    <source>
        <dbReference type="ARBA" id="ARBA00022705"/>
    </source>
</evidence>
<keyword evidence="5" id="KW-0548">Nucleotidyltransferase</keyword>
<dbReference type="EMBL" id="CP046237">
    <property type="protein sequence ID" value="WFD49166.1"/>
    <property type="molecule type" value="Genomic_DNA"/>
</dbReference>
<dbReference type="SUPFAM" id="SSF56747">
    <property type="entry name" value="Prim-pol domain"/>
    <property type="match status" value="1"/>
</dbReference>
<keyword evidence="12" id="KW-1185">Reference proteome</keyword>
<gene>
    <name evidence="11" type="primary">PRI1</name>
    <name evidence="11" type="ORF">GLX27_003844</name>
</gene>
<evidence type="ECO:0000256" key="10">
    <source>
        <dbReference type="SAM" id="MobiDB-lite"/>
    </source>
</evidence>
<keyword evidence="6 9" id="KW-0235">DNA replication</keyword>
<evidence type="ECO:0000256" key="3">
    <source>
        <dbReference type="ARBA" id="ARBA00022515"/>
    </source>
</evidence>
<dbReference type="EC" id="2.7.7.-" evidence="9"/>
<keyword evidence="4 9" id="KW-0808">Transferase</keyword>
<evidence type="ECO:0000256" key="2">
    <source>
        <dbReference type="ARBA" id="ARBA00022478"/>
    </source>
</evidence>
<feature type="region of interest" description="Disordered" evidence="10">
    <location>
        <begin position="482"/>
        <end position="501"/>
    </location>
</feature>
<feature type="compositionally biased region" description="Basic residues" evidence="10">
    <location>
        <begin position="681"/>
        <end position="692"/>
    </location>
</feature>
<feature type="region of interest" description="Disordered" evidence="10">
    <location>
        <begin position="681"/>
        <end position="753"/>
    </location>
</feature>
<keyword evidence="3 9" id="KW-0639">Primosome</keyword>
<evidence type="ECO:0000256" key="9">
    <source>
        <dbReference type="RuleBase" id="RU003514"/>
    </source>
</evidence>
<evidence type="ECO:0000256" key="5">
    <source>
        <dbReference type="ARBA" id="ARBA00022695"/>
    </source>
</evidence>
<keyword evidence="8" id="KW-0804">Transcription</keyword>
<dbReference type="Pfam" id="PF01896">
    <property type="entry name" value="DNA_primase_S"/>
    <property type="match status" value="1"/>
</dbReference>
<dbReference type="NCBIfam" id="TIGR00335">
    <property type="entry name" value="primase_sml"/>
    <property type="match status" value="1"/>
</dbReference>
<evidence type="ECO:0000313" key="12">
    <source>
        <dbReference type="Proteomes" id="UP000818624"/>
    </source>
</evidence>
<evidence type="ECO:0000256" key="7">
    <source>
        <dbReference type="ARBA" id="ARBA00022723"/>
    </source>
</evidence>
<comment type="similarity">
    <text evidence="1 9">Belongs to the eukaryotic-type primase small subunit family.</text>
</comment>
<protein>
    <recommendedName>
        <fullName evidence="9">DNA primase</fullName>
        <ecNumber evidence="9">2.7.7.-</ecNumber>
    </recommendedName>
</protein>
<dbReference type="Proteomes" id="UP000818624">
    <property type="component" value="Chromosome 4"/>
</dbReference>
<accession>A0ABY8EUC7</accession>
<dbReference type="Gene3D" id="3.90.920.10">
    <property type="entry name" value="DNA primase, PRIM domain"/>
    <property type="match status" value="1"/>
</dbReference>
<organism evidence="11 12">
    <name type="scientific">Malassezia furfur</name>
    <name type="common">Pityriasis versicolor infection agent</name>
    <name type="synonym">Pityrosporum furfur</name>
    <dbReference type="NCBI Taxonomy" id="55194"/>
    <lineage>
        <taxon>Eukaryota</taxon>
        <taxon>Fungi</taxon>
        <taxon>Dikarya</taxon>
        <taxon>Basidiomycota</taxon>
        <taxon>Ustilaginomycotina</taxon>
        <taxon>Malasseziomycetes</taxon>
        <taxon>Malasseziales</taxon>
        <taxon>Malasseziaceae</taxon>
        <taxon>Malassezia</taxon>
    </lineage>
</organism>
<dbReference type="InterPro" id="IPR014052">
    <property type="entry name" value="DNA_primase_ssu_euk/arc"/>
</dbReference>
<dbReference type="InterPro" id="IPR002755">
    <property type="entry name" value="DNA_primase_S"/>
</dbReference>
<evidence type="ECO:0000256" key="8">
    <source>
        <dbReference type="ARBA" id="ARBA00023163"/>
    </source>
</evidence>
<sequence length="796" mass="91462">MAAHDPVRATSAGAPAPAAPLYTDTSLDDVLAMVDEHALERDESVDPMALLAYYRRLLPFRSLFTWLNQDVALTRSFTHREFAFTLQNDAYLRYQSFSSWDEWKREVCRLNPSRFEIGPVYSAKPKDRKTMQKASFRPVERELVFDIDMTDYDEIRTCCSDKQICARCWKLIAVAVEVLDSVLREDFGFRHIVWVYSGRRGIHCWVSDPEARALPDEARKALVGWTEVIRGSANQTKKVALGNAAPGAPRVLHPSLRRALGAEVVANSGSQGTASAARGPLQRAFFDVILTDQDVFRERARWETLLALLPANDSEAVARLEAKWAAAPRSSVRKWDDVLETASKSAERVRPAWVAAIEDIVLQYTYPRIDAEVSKRQNHLLKSPFVVHPSTGRVCVPLEVEQIQHFDPHSGAPTVAQLLRELNRHKAQHAASSPAAPHAKGEWEKTSLRPFVEQFDRATAKLLREVRDAKRGTCALLTQPRRSTRSTFDVPHPPRSHRRTRRRLVHCRRMQTDGAAPLRVVGRRRTRPDVAQARRRQRKYARVRRARARRRNGARAQRMHVHIQRVAQLLQAPVRQRLKAVRAAHSDPLALQVPHDTLALRLDRREQGARRPRRLLGELHEAHELLVPHRRKMRRQRRAQRLEHARHTQVLCTDERLPLPRVHHGGERVAERGRQRIARRVVGRRKAHHERRGRLGDRRVHRRRQRRPRCARLQDMRGRRERRGGHRTGAVRGQRRQRRIGRERPRPCLGTHPRTAALHAKPLQGVGSVEQHVAIESSGHIAGMDHTYDARHRGRR</sequence>
<proteinExistence type="inferred from homology"/>
<evidence type="ECO:0000256" key="4">
    <source>
        <dbReference type="ARBA" id="ARBA00022679"/>
    </source>
</evidence>
<feature type="compositionally biased region" description="Basic residues" evidence="10">
    <location>
        <begin position="699"/>
        <end position="710"/>
    </location>
</feature>
<keyword evidence="7" id="KW-0479">Metal-binding</keyword>
<dbReference type="CDD" id="cd04860">
    <property type="entry name" value="AE_Prim_S"/>
    <property type="match status" value="1"/>
</dbReference>
<keyword evidence="2 9" id="KW-0240">DNA-directed RNA polymerase</keyword>
<evidence type="ECO:0000313" key="11">
    <source>
        <dbReference type="EMBL" id="WFD49166.1"/>
    </source>
</evidence>